<gene>
    <name evidence="1" type="ORF">SEMRO_1284_G259190.1</name>
</gene>
<protein>
    <submittedName>
        <fullName evidence="1">Uncharacterized protein</fullName>
    </submittedName>
</protein>
<dbReference type="EMBL" id="CAICTM010001282">
    <property type="protein sequence ID" value="CAB9522256.1"/>
    <property type="molecule type" value="Genomic_DNA"/>
</dbReference>
<proteinExistence type="predicted"/>
<name>A0A9N8EMW8_9STRA</name>
<accession>A0A9N8EMW8</accession>
<dbReference type="Proteomes" id="UP001153069">
    <property type="component" value="Unassembled WGS sequence"/>
</dbReference>
<keyword evidence="2" id="KW-1185">Reference proteome</keyword>
<dbReference type="AlphaFoldDB" id="A0A9N8EMW8"/>
<reference evidence="1" key="1">
    <citation type="submission" date="2020-06" db="EMBL/GenBank/DDBJ databases">
        <authorList>
            <consortium name="Plant Systems Biology data submission"/>
        </authorList>
    </citation>
    <scope>NUCLEOTIDE SEQUENCE</scope>
    <source>
        <strain evidence="1">D6</strain>
    </source>
</reference>
<evidence type="ECO:0000313" key="1">
    <source>
        <dbReference type="EMBL" id="CAB9522256.1"/>
    </source>
</evidence>
<sequence length="284" mass="31969">MAGERQDNEPILNRAIQNVSGLTMRQQLLVERLLENADENGNVTLTVQEIRQLLASPNHDDHLNHPHQQLSAHAIANVAADSQEAMLQPQTTAAPNFPRRQESNTLRTVVPAPIIDGTQAMVVANGPLVAPVYQATMATGRPPLVLPAGGLPIVVPVPAHMMTGRAAVIADLAAQARHCLLNLNQQRQVAEAHREERETIRWIESREEETRRQQAAVGATMDMLRAQQQNNMSVHNNRDRDFMFVRIIEQFRRVDANRDQDRERRQRDEVLQMLLNQSQPDECD</sequence>
<evidence type="ECO:0000313" key="2">
    <source>
        <dbReference type="Proteomes" id="UP001153069"/>
    </source>
</evidence>
<organism evidence="1 2">
    <name type="scientific">Seminavis robusta</name>
    <dbReference type="NCBI Taxonomy" id="568900"/>
    <lineage>
        <taxon>Eukaryota</taxon>
        <taxon>Sar</taxon>
        <taxon>Stramenopiles</taxon>
        <taxon>Ochrophyta</taxon>
        <taxon>Bacillariophyta</taxon>
        <taxon>Bacillariophyceae</taxon>
        <taxon>Bacillariophycidae</taxon>
        <taxon>Naviculales</taxon>
        <taxon>Naviculaceae</taxon>
        <taxon>Seminavis</taxon>
    </lineage>
</organism>
<comment type="caution">
    <text evidence="1">The sequence shown here is derived from an EMBL/GenBank/DDBJ whole genome shotgun (WGS) entry which is preliminary data.</text>
</comment>